<proteinExistence type="predicted"/>
<dbReference type="HOGENOM" id="CLU_967181_0_0_1"/>
<evidence type="ECO:0000256" key="1">
    <source>
        <dbReference type="SAM" id="MobiDB-lite"/>
    </source>
</evidence>
<dbReference type="EMBL" id="GL379879">
    <property type="protein sequence ID" value="EGT59969.1"/>
    <property type="molecule type" value="Genomic_DNA"/>
</dbReference>
<dbReference type="InParanoid" id="G0NGB1"/>
<dbReference type="PROSITE" id="PS50132">
    <property type="entry name" value="RGS"/>
    <property type="match status" value="1"/>
</dbReference>
<feature type="compositionally biased region" description="Pro residues" evidence="1">
    <location>
        <begin position="70"/>
        <end position="96"/>
    </location>
</feature>
<name>G0NGB1_CAEBE</name>
<evidence type="ECO:0000313" key="4">
    <source>
        <dbReference type="Proteomes" id="UP000008068"/>
    </source>
</evidence>
<keyword evidence="4" id="KW-1185">Reference proteome</keyword>
<dbReference type="Proteomes" id="UP000008068">
    <property type="component" value="Unassembled WGS sequence"/>
</dbReference>
<feature type="domain" description="RGS" evidence="2">
    <location>
        <begin position="182"/>
        <end position="267"/>
    </location>
</feature>
<dbReference type="PANTHER" id="PTHR10845:SF192">
    <property type="entry name" value="DOUBLE HIT, ISOFORM B"/>
    <property type="match status" value="1"/>
</dbReference>
<reference evidence="4" key="1">
    <citation type="submission" date="2011-07" db="EMBL/GenBank/DDBJ databases">
        <authorList>
            <consortium name="Caenorhabditis brenneri Sequencing and Analysis Consortium"/>
            <person name="Wilson R.K."/>
        </authorList>
    </citation>
    <scope>NUCLEOTIDE SEQUENCE [LARGE SCALE GENOMIC DNA]</scope>
    <source>
        <strain evidence="4">PB2801</strain>
    </source>
</reference>
<protein>
    <recommendedName>
        <fullName evidence="2">RGS domain-containing protein</fullName>
    </recommendedName>
</protein>
<evidence type="ECO:0000313" key="3">
    <source>
        <dbReference type="EMBL" id="EGT59969.1"/>
    </source>
</evidence>
<dbReference type="PANTHER" id="PTHR10845">
    <property type="entry name" value="REGULATOR OF G PROTEIN SIGNALING"/>
    <property type="match status" value="1"/>
</dbReference>
<accession>G0NGB1</accession>
<sequence>MLFSTFGNGFFFAEPQPSTTASVRKAQKAAKERARIQSYQQAAAPGSHAMNNRQRTIFLQVHLRPVSPIHSPPSSPIHSPPSSPTDSPPTTPPAPQPSTTASVRKAQKAAKERARIQSYQQAAAPGSHAMNNRQRSAQEKFNAFLLNNGLNGPFHIAPTKTAIRSWKENSFVGLELSLYTALFQRFLETCGYGNELQMLHDIQIFKKQRNVNKRNSAAKEIYDKYMHANAPQKVLFTKKIKDDVLAKLILPPPRLFNVALDEVKERIASVHQRFILDGAFVELEGIHN</sequence>
<dbReference type="InterPro" id="IPR036305">
    <property type="entry name" value="RGS_sf"/>
</dbReference>
<dbReference type="AlphaFoldDB" id="G0NGB1"/>
<feature type="region of interest" description="Disordered" evidence="1">
    <location>
        <begin position="66"/>
        <end position="135"/>
    </location>
</feature>
<gene>
    <name evidence="3" type="ORF">CAEBREN_13354</name>
</gene>
<dbReference type="SUPFAM" id="SSF48097">
    <property type="entry name" value="Regulator of G-protein signaling, RGS"/>
    <property type="match status" value="1"/>
</dbReference>
<evidence type="ECO:0000259" key="2">
    <source>
        <dbReference type="PROSITE" id="PS50132"/>
    </source>
</evidence>
<dbReference type="InterPro" id="IPR016137">
    <property type="entry name" value="RGS"/>
</dbReference>
<dbReference type="Pfam" id="PF00615">
    <property type="entry name" value="RGS"/>
    <property type="match status" value="1"/>
</dbReference>
<dbReference type="Gene3D" id="1.10.167.10">
    <property type="entry name" value="Regulator of G-protein Signalling 4, domain 2"/>
    <property type="match status" value="1"/>
</dbReference>
<dbReference type="InterPro" id="IPR044926">
    <property type="entry name" value="RGS_subdomain_2"/>
</dbReference>
<dbReference type="SMART" id="SM00315">
    <property type="entry name" value="RGS"/>
    <property type="match status" value="1"/>
</dbReference>
<organism evidence="4">
    <name type="scientific">Caenorhabditis brenneri</name>
    <name type="common">Nematode worm</name>
    <dbReference type="NCBI Taxonomy" id="135651"/>
    <lineage>
        <taxon>Eukaryota</taxon>
        <taxon>Metazoa</taxon>
        <taxon>Ecdysozoa</taxon>
        <taxon>Nematoda</taxon>
        <taxon>Chromadorea</taxon>
        <taxon>Rhabditida</taxon>
        <taxon>Rhabditina</taxon>
        <taxon>Rhabditomorpha</taxon>
        <taxon>Rhabditoidea</taxon>
        <taxon>Rhabditidae</taxon>
        <taxon>Peloderinae</taxon>
        <taxon>Caenorhabditis</taxon>
    </lineage>
</organism>